<dbReference type="Proteomes" id="UP001056576">
    <property type="component" value="Segment"/>
</dbReference>
<reference evidence="1 2" key="1">
    <citation type="submission" date="2022-05" db="EMBL/GenBank/DDBJ databases">
        <authorList>
            <person name="Friedrich I."/>
            <person name="Poehlein A."/>
            <person name="Schneider D."/>
            <person name="Hertel R."/>
            <person name="Daniel R."/>
        </authorList>
    </citation>
    <scope>NUCLEOTIDE SEQUENCE [LARGE SCALE GENOMIC DNA]</scope>
</reference>
<gene>
    <name evidence="1" type="ORF">KIKIMORA_01300</name>
</gene>
<evidence type="ECO:0000313" key="2">
    <source>
        <dbReference type="Proteomes" id="UP001056576"/>
    </source>
</evidence>
<protein>
    <submittedName>
        <fullName evidence="1">Uncharacterized protein</fullName>
    </submittedName>
</protein>
<keyword evidence="2" id="KW-1185">Reference proteome</keyword>
<sequence>MNLYATYVGPIPHLRGERALIRNLPSRGWIKAPASVLSRSVFAQFDSMTAQARPGTKARAFHKHLGFSWKRFDVRDFRLDPSVFAEIEQTCTACPSQWEGRLADGTYFYARYRGARIRIGLHPAGREGAIDAGINKNPHVEHRRTSVHPLDGYMTWEEIEPFFIKALASYRPDAWRKDAKDAKDIWKETTLDRDVAAILREHAQMRGRRPWQRIPTHQEW</sequence>
<name>A0A9E7MTA6_9CAUD</name>
<dbReference type="EMBL" id="ON529857">
    <property type="protein sequence ID" value="USN15276.1"/>
    <property type="molecule type" value="Genomic_DNA"/>
</dbReference>
<accession>A0A9E7MTA6</accession>
<organism evidence="1 2">
    <name type="scientific">Brevundimonas phage vB_BpoS-Kikimora</name>
    <dbReference type="NCBI Taxonomy" id="2948601"/>
    <lineage>
        <taxon>Viruses</taxon>
        <taxon>Duplodnaviria</taxon>
        <taxon>Heunggongvirae</taxon>
        <taxon>Uroviricota</taxon>
        <taxon>Caudoviricetes</taxon>
        <taxon>Jeanschmidtviridae</taxon>
        <taxon>Kikimoravirus</taxon>
        <taxon>Kikimoravirus kikimora</taxon>
    </lineage>
</organism>
<proteinExistence type="predicted"/>
<evidence type="ECO:0000313" key="1">
    <source>
        <dbReference type="EMBL" id="USN15276.1"/>
    </source>
</evidence>